<dbReference type="EMBL" id="JAKCXM010000097">
    <property type="protein sequence ID" value="KAJ0402641.1"/>
    <property type="molecule type" value="Genomic_DNA"/>
</dbReference>
<feature type="compositionally biased region" description="Acidic residues" evidence="6">
    <location>
        <begin position="24"/>
        <end position="40"/>
    </location>
</feature>
<evidence type="ECO:0000256" key="3">
    <source>
        <dbReference type="ARBA" id="ARBA00022692"/>
    </source>
</evidence>
<keyword evidence="5 7" id="KW-0472">Membrane</keyword>
<dbReference type="PANTHER" id="PTHR10165:SF35">
    <property type="entry name" value="RE23632P"/>
    <property type="match status" value="1"/>
</dbReference>
<evidence type="ECO:0000256" key="1">
    <source>
        <dbReference type="ARBA" id="ARBA00004141"/>
    </source>
</evidence>
<dbReference type="AlphaFoldDB" id="A0AAD5M5A6"/>
<sequence>MPGHAAPPRAFASRSAYSLLPPTADDDDNAAGDADSDEEDRPLRTTIAADDYSRLDAPSPMTGAPHGAFNSMTSMGADRAVPQKPWWELVRRFRVLEFSLSFAMFGIALVFAKIRVHERDFPHIAVPISPSNTFYALDPTINHKKLKEHVPMVMLVAGGVLLPILSNLFINFVLPKFKRVRMIPHDTRDFLLSLAQSAGLSQVLTQFIKNQTGRFRPCFHDMCQWNTNVTWDGVTNLCQSHKWEQEGRKSFPSGHASFAWSTLFLLTLYLLGRSRLNVENRSETTLRGARKTLKLFMCFLPTLIAIWVAVTRSIDNWHHYSDILAGSIIGGFAAAFGYSYNYGSIFCAESAGIPHQELHAKRKKHDDRVDGTELTSGSPSMSKPGAVDDFSIHVTN</sequence>
<dbReference type="SMART" id="SM00014">
    <property type="entry name" value="acidPPc"/>
    <property type="match status" value="1"/>
</dbReference>
<feature type="transmembrane region" description="Helical" evidence="7">
    <location>
        <begin position="152"/>
        <end position="174"/>
    </location>
</feature>
<comment type="subcellular location">
    <subcellularLocation>
        <location evidence="1">Membrane</location>
        <topology evidence="1">Multi-pass membrane protein</topology>
    </subcellularLocation>
</comment>
<feature type="domain" description="Phosphatidic acid phosphatase type 2/haloperoxidase" evidence="8">
    <location>
        <begin position="190"/>
        <end position="338"/>
    </location>
</feature>
<feature type="region of interest" description="Disordered" evidence="6">
    <location>
        <begin position="359"/>
        <end position="396"/>
    </location>
</feature>
<protein>
    <recommendedName>
        <fullName evidence="8">Phosphatidic acid phosphatase type 2/haloperoxidase domain-containing protein</fullName>
    </recommendedName>
</protein>
<feature type="transmembrane region" description="Helical" evidence="7">
    <location>
        <begin position="322"/>
        <end position="340"/>
    </location>
</feature>
<dbReference type="PANTHER" id="PTHR10165">
    <property type="entry name" value="LIPID PHOSPHATE PHOSPHATASE"/>
    <property type="match status" value="1"/>
</dbReference>
<keyword evidence="4 7" id="KW-1133">Transmembrane helix</keyword>
<comment type="similarity">
    <text evidence="2">Belongs to the PA-phosphatase related phosphoesterase family.</text>
</comment>
<dbReference type="GO" id="GO:0046839">
    <property type="term" value="P:phospholipid dephosphorylation"/>
    <property type="evidence" value="ECO:0007669"/>
    <property type="project" value="TreeGrafter"/>
</dbReference>
<dbReference type="InterPro" id="IPR000326">
    <property type="entry name" value="PAP2/HPO"/>
</dbReference>
<gene>
    <name evidence="9" type="ORF">P43SY_007506</name>
</gene>
<dbReference type="SUPFAM" id="SSF48317">
    <property type="entry name" value="Acid phosphatase/Vanadium-dependent haloperoxidase"/>
    <property type="match status" value="1"/>
</dbReference>
<dbReference type="GO" id="GO:0008195">
    <property type="term" value="F:phosphatidate phosphatase activity"/>
    <property type="evidence" value="ECO:0007669"/>
    <property type="project" value="TreeGrafter"/>
</dbReference>
<dbReference type="GO" id="GO:0016020">
    <property type="term" value="C:membrane"/>
    <property type="evidence" value="ECO:0007669"/>
    <property type="project" value="UniProtKB-SubCell"/>
</dbReference>
<dbReference type="Gene3D" id="1.20.144.10">
    <property type="entry name" value="Phosphatidic acid phosphatase type 2/haloperoxidase"/>
    <property type="match status" value="1"/>
</dbReference>
<keyword evidence="3 7" id="KW-0812">Transmembrane</keyword>
<dbReference type="InterPro" id="IPR043216">
    <property type="entry name" value="PAP-like"/>
</dbReference>
<organism evidence="9 10">
    <name type="scientific">Pythium insidiosum</name>
    <name type="common">Pythiosis disease agent</name>
    <dbReference type="NCBI Taxonomy" id="114742"/>
    <lineage>
        <taxon>Eukaryota</taxon>
        <taxon>Sar</taxon>
        <taxon>Stramenopiles</taxon>
        <taxon>Oomycota</taxon>
        <taxon>Peronosporomycetes</taxon>
        <taxon>Pythiales</taxon>
        <taxon>Pythiaceae</taxon>
        <taxon>Pythium</taxon>
    </lineage>
</organism>
<dbReference type="Pfam" id="PF01569">
    <property type="entry name" value="PAP2"/>
    <property type="match status" value="1"/>
</dbReference>
<evidence type="ECO:0000256" key="6">
    <source>
        <dbReference type="SAM" id="MobiDB-lite"/>
    </source>
</evidence>
<keyword evidence="10" id="KW-1185">Reference proteome</keyword>
<dbReference type="InterPro" id="IPR036938">
    <property type="entry name" value="PAP2/HPO_sf"/>
</dbReference>
<evidence type="ECO:0000256" key="5">
    <source>
        <dbReference type="ARBA" id="ARBA00023136"/>
    </source>
</evidence>
<comment type="caution">
    <text evidence="9">The sequence shown here is derived from an EMBL/GenBank/DDBJ whole genome shotgun (WGS) entry which is preliminary data.</text>
</comment>
<feature type="transmembrane region" description="Helical" evidence="7">
    <location>
        <begin position="292"/>
        <end position="310"/>
    </location>
</feature>
<evidence type="ECO:0000313" key="9">
    <source>
        <dbReference type="EMBL" id="KAJ0402641.1"/>
    </source>
</evidence>
<dbReference type="Proteomes" id="UP001209570">
    <property type="component" value="Unassembled WGS sequence"/>
</dbReference>
<evidence type="ECO:0000313" key="10">
    <source>
        <dbReference type="Proteomes" id="UP001209570"/>
    </source>
</evidence>
<evidence type="ECO:0000259" key="8">
    <source>
        <dbReference type="SMART" id="SM00014"/>
    </source>
</evidence>
<name>A0AAD5M5A6_PYTIN</name>
<reference evidence="9" key="1">
    <citation type="submission" date="2021-12" db="EMBL/GenBank/DDBJ databases">
        <title>Prjna785345.</title>
        <authorList>
            <person name="Rujirawat T."/>
            <person name="Krajaejun T."/>
        </authorList>
    </citation>
    <scope>NUCLEOTIDE SEQUENCE</scope>
    <source>
        <strain evidence="9">Pi057C3</strain>
    </source>
</reference>
<evidence type="ECO:0000256" key="2">
    <source>
        <dbReference type="ARBA" id="ARBA00008816"/>
    </source>
</evidence>
<evidence type="ECO:0000256" key="4">
    <source>
        <dbReference type="ARBA" id="ARBA00022989"/>
    </source>
</evidence>
<evidence type="ECO:0000256" key="7">
    <source>
        <dbReference type="SAM" id="Phobius"/>
    </source>
</evidence>
<proteinExistence type="inferred from homology"/>
<feature type="region of interest" description="Disordered" evidence="6">
    <location>
        <begin position="17"/>
        <end position="60"/>
    </location>
</feature>
<dbReference type="GO" id="GO:0006644">
    <property type="term" value="P:phospholipid metabolic process"/>
    <property type="evidence" value="ECO:0007669"/>
    <property type="project" value="InterPro"/>
</dbReference>
<accession>A0AAD5M5A6</accession>
<feature type="transmembrane region" description="Helical" evidence="7">
    <location>
        <begin position="93"/>
        <end position="112"/>
    </location>
</feature>